<comment type="caution">
    <text evidence="1">The sequence shown here is derived from an EMBL/GenBank/DDBJ whole genome shotgun (WGS) entry which is preliminary data.</text>
</comment>
<dbReference type="Proteomes" id="UP000807025">
    <property type="component" value="Unassembled WGS sequence"/>
</dbReference>
<name>A0A9P5ZW90_PLEER</name>
<organism evidence="1 2">
    <name type="scientific">Pleurotus eryngii</name>
    <name type="common">Boletus of the steppes</name>
    <dbReference type="NCBI Taxonomy" id="5323"/>
    <lineage>
        <taxon>Eukaryota</taxon>
        <taxon>Fungi</taxon>
        <taxon>Dikarya</taxon>
        <taxon>Basidiomycota</taxon>
        <taxon>Agaricomycotina</taxon>
        <taxon>Agaricomycetes</taxon>
        <taxon>Agaricomycetidae</taxon>
        <taxon>Agaricales</taxon>
        <taxon>Pleurotineae</taxon>
        <taxon>Pleurotaceae</taxon>
        <taxon>Pleurotus</taxon>
    </lineage>
</organism>
<accession>A0A9P5ZW90</accession>
<evidence type="ECO:0000313" key="1">
    <source>
        <dbReference type="EMBL" id="KAF9493845.1"/>
    </source>
</evidence>
<sequence>MIRPTPSTHIHVRISENESKPLGVQKATLPSITSPAYYHHTRSFKPLSHSECSTLFAYVLRLSPLLCTDAHRVSTRREASSSPKLPYLLLPLLLLSSWPSAGDGVRAEAMHQCLSCPDAAELSLPAPTGESYARYSSLGSNWRLGCHTSCTTVGVKHCGGSAAVCTYIALVAANICGHGLMPILLAVQLIQVATG</sequence>
<reference evidence="1" key="1">
    <citation type="submission" date="2020-11" db="EMBL/GenBank/DDBJ databases">
        <authorList>
            <consortium name="DOE Joint Genome Institute"/>
            <person name="Ahrendt S."/>
            <person name="Riley R."/>
            <person name="Andreopoulos W."/>
            <person name="Labutti K."/>
            <person name="Pangilinan J."/>
            <person name="Ruiz-Duenas F.J."/>
            <person name="Barrasa J.M."/>
            <person name="Sanchez-Garcia M."/>
            <person name="Camarero S."/>
            <person name="Miyauchi S."/>
            <person name="Serrano A."/>
            <person name="Linde D."/>
            <person name="Babiker R."/>
            <person name="Drula E."/>
            <person name="Ayuso-Fernandez I."/>
            <person name="Pacheco R."/>
            <person name="Padilla G."/>
            <person name="Ferreira P."/>
            <person name="Barriuso J."/>
            <person name="Kellner H."/>
            <person name="Castanera R."/>
            <person name="Alfaro M."/>
            <person name="Ramirez L."/>
            <person name="Pisabarro A.G."/>
            <person name="Kuo A."/>
            <person name="Tritt A."/>
            <person name="Lipzen A."/>
            <person name="He G."/>
            <person name="Yan M."/>
            <person name="Ng V."/>
            <person name="Cullen D."/>
            <person name="Martin F."/>
            <person name="Rosso M.-N."/>
            <person name="Henrissat B."/>
            <person name="Hibbett D."/>
            <person name="Martinez A.T."/>
            <person name="Grigoriev I.V."/>
        </authorList>
    </citation>
    <scope>NUCLEOTIDE SEQUENCE</scope>
    <source>
        <strain evidence="1">ATCC 90797</strain>
    </source>
</reference>
<dbReference type="AlphaFoldDB" id="A0A9P5ZW90"/>
<gene>
    <name evidence="1" type="ORF">BDN71DRAFT_1053604</name>
</gene>
<dbReference type="EMBL" id="MU154580">
    <property type="protein sequence ID" value="KAF9493845.1"/>
    <property type="molecule type" value="Genomic_DNA"/>
</dbReference>
<protein>
    <submittedName>
        <fullName evidence="1">Uncharacterized protein</fullName>
    </submittedName>
</protein>
<keyword evidence="2" id="KW-1185">Reference proteome</keyword>
<proteinExistence type="predicted"/>
<evidence type="ECO:0000313" key="2">
    <source>
        <dbReference type="Proteomes" id="UP000807025"/>
    </source>
</evidence>